<dbReference type="SMART" id="SM00382">
    <property type="entry name" value="AAA"/>
    <property type="match status" value="1"/>
</dbReference>
<dbReference type="PANTHER" id="PTHR37291">
    <property type="entry name" value="5-METHYLCYTOSINE-SPECIFIC RESTRICTION ENZYME B"/>
    <property type="match status" value="1"/>
</dbReference>
<dbReference type="Gene3D" id="3.40.50.300">
    <property type="entry name" value="P-loop containing nucleotide triphosphate hydrolases"/>
    <property type="match status" value="1"/>
</dbReference>
<dbReference type="SUPFAM" id="SSF52540">
    <property type="entry name" value="P-loop containing nucleoside triphosphate hydrolases"/>
    <property type="match status" value="1"/>
</dbReference>
<dbReference type="GO" id="GO:0005524">
    <property type="term" value="F:ATP binding"/>
    <property type="evidence" value="ECO:0007669"/>
    <property type="project" value="InterPro"/>
</dbReference>
<dbReference type="InterPro" id="IPR011704">
    <property type="entry name" value="ATPase_dyneun-rel_AAA"/>
</dbReference>
<organism evidence="3 4">
    <name type="scientific">Knoellia aerolata DSM 18566</name>
    <dbReference type="NCBI Taxonomy" id="1385519"/>
    <lineage>
        <taxon>Bacteria</taxon>
        <taxon>Bacillati</taxon>
        <taxon>Actinomycetota</taxon>
        <taxon>Actinomycetes</taxon>
        <taxon>Micrococcales</taxon>
        <taxon>Intrasporangiaceae</taxon>
        <taxon>Knoellia</taxon>
    </lineage>
</organism>
<feature type="compositionally biased region" description="Low complexity" evidence="1">
    <location>
        <begin position="961"/>
        <end position="977"/>
    </location>
</feature>
<dbReference type="CDD" id="cd00009">
    <property type="entry name" value="AAA"/>
    <property type="match status" value="1"/>
</dbReference>
<dbReference type="eggNOG" id="COG1401">
    <property type="taxonomic scope" value="Bacteria"/>
</dbReference>
<dbReference type="Proteomes" id="UP000030013">
    <property type="component" value="Unassembled WGS sequence"/>
</dbReference>
<name>A0A0A0JYM2_9MICO</name>
<accession>A0A0A0JYM2</accession>
<dbReference type="InterPro" id="IPR052934">
    <property type="entry name" value="Methyl-DNA_Rec/Restrict_Enz"/>
</dbReference>
<feature type="domain" description="AAA+ ATPase" evidence="2">
    <location>
        <begin position="697"/>
        <end position="862"/>
    </location>
</feature>
<gene>
    <name evidence="3" type="ORF">N801_08885</name>
</gene>
<evidence type="ECO:0000256" key="1">
    <source>
        <dbReference type="SAM" id="MobiDB-lite"/>
    </source>
</evidence>
<dbReference type="STRING" id="1385519.N801_08885"/>
<dbReference type="RefSeq" id="WP_052112822.1">
    <property type="nucleotide sequence ID" value="NZ_AVPL01000022.1"/>
</dbReference>
<dbReference type="OrthoDB" id="9781481at2"/>
<evidence type="ECO:0000259" key="2">
    <source>
        <dbReference type="SMART" id="SM00382"/>
    </source>
</evidence>
<proteinExistence type="predicted"/>
<dbReference type="GO" id="GO:0016887">
    <property type="term" value="F:ATP hydrolysis activity"/>
    <property type="evidence" value="ECO:0007669"/>
    <property type="project" value="InterPro"/>
</dbReference>
<protein>
    <recommendedName>
        <fullName evidence="2">AAA+ ATPase domain-containing protein</fullName>
    </recommendedName>
</protein>
<dbReference type="InterPro" id="IPR027417">
    <property type="entry name" value="P-loop_NTPase"/>
</dbReference>
<dbReference type="eggNOG" id="COG0464">
    <property type="taxonomic scope" value="Bacteria"/>
</dbReference>
<keyword evidence="4" id="KW-1185">Reference proteome</keyword>
<evidence type="ECO:0000313" key="4">
    <source>
        <dbReference type="Proteomes" id="UP000030013"/>
    </source>
</evidence>
<dbReference type="AlphaFoldDB" id="A0A0A0JYM2"/>
<evidence type="ECO:0000313" key="3">
    <source>
        <dbReference type="EMBL" id="KGN41187.1"/>
    </source>
</evidence>
<feature type="region of interest" description="Disordered" evidence="1">
    <location>
        <begin position="958"/>
        <end position="977"/>
    </location>
</feature>
<dbReference type="EMBL" id="AVPL01000022">
    <property type="protein sequence ID" value="KGN41187.1"/>
    <property type="molecule type" value="Genomic_DNA"/>
</dbReference>
<dbReference type="Pfam" id="PF07728">
    <property type="entry name" value="AAA_5"/>
    <property type="match status" value="1"/>
</dbReference>
<sequence>MADWSQFLHWAERFAQEVDLDAEERNYKLVAAERWKAATAACLSGADDWAELLRRAAGSGNLVDPFSQTWLRNAIEKHPEQVREAFSTLGGAGDPNAIDAFEAALRSWGDYVSPGDITAFASLVLMAEKPEGRPPYRAQFVTDWGKRLDFPSSGSPVERYVALLALCDELIEAASEHGLAVKDRLDAQGLAWAVMKYEPPVRWEPLEQAKLMAWRRGEQSSDAVVERGQGVAPLMEEGAWLVLGRGLRGDTSALDLTLQTWTVENAVELRRRIQDNPPGDGGFMEKLAGQMAGADDAVIVLLAELLYLRNAPLTDMKAGTKIARTNAVLSWCATPRSLPQQLADSLAEADAFRGGQGYHNRTPDHLLWLTRFVEHWMQTPDGERFEGLRDPFAFRDIAAATAEDMPTIRYVIEYLAWPGIFPSVVSGDHRTKIHEVLMADLGEPSGTDERAITRDLVALQAFHNRKAKGHGARYMWYRSPYRERWNPGADIPPRAWIVRPSDGGSALVASWIAEGFVSLSAKMLGTVEPGATEPVVSKAVKEGYTHLDASQREATATAYHAFLTLMKEDDIVATIDGGRLHVGLVSGAAHYVGAPGSRLRREVSWSQASTDQGALAAPLPSLLDQQGSVVDATAAFDVLASLVDQAEPVEDEEVNEAPADKPTLVATPHLPAVTDSVAAALHMDRGPLQEIVDLLQRRQQIVLYGPPGTGKTYVAKELAKHLVGDPSRVRLVQFHPSYSYEDFFEGYRPVTENGQATFALKDGPLRLLAAEASNPENRENAYILIIDEMNRANLAKVFGELYFLLEYRKETVRLQYQPEKTFYLPPNLFIIGTMNTSDRSIALVDAAIRRRFPFVEMHPSEEPVKSVLSRYLASNHITDERAALLAELNLRMGEGGRDLQIGPSYLMRPEIQTASDIDRIWRYDILPLLEEHYYGQLDRQAIREKFGVAAMRQAVMKKSASESSPSTSFGAGSADEADGSAALDAFDLTLEGDSSGEPM</sequence>
<dbReference type="InterPro" id="IPR003593">
    <property type="entry name" value="AAA+_ATPase"/>
</dbReference>
<dbReference type="PANTHER" id="PTHR37291:SF1">
    <property type="entry name" value="TYPE IV METHYL-DIRECTED RESTRICTION ENZYME ECOKMCRB SUBUNIT"/>
    <property type="match status" value="1"/>
</dbReference>
<reference evidence="3 4" key="1">
    <citation type="submission" date="2013-08" db="EMBL/GenBank/DDBJ databases">
        <title>The genome sequence of Knoellia aerolata.</title>
        <authorList>
            <person name="Zhu W."/>
            <person name="Wang G."/>
        </authorList>
    </citation>
    <scope>NUCLEOTIDE SEQUENCE [LARGE SCALE GENOMIC DNA]</scope>
    <source>
        <strain evidence="3 4">DSM 18566</strain>
    </source>
</reference>
<comment type="caution">
    <text evidence="3">The sequence shown here is derived from an EMBL/GenBank/DDBJ whole genome shotgun (WGS) entry which is preliminary data.</text>
</comment>